<dbReference type="Proteomes" id="UP000691718">
    <property type="component" value="Unassembled WGS sequence"/>
</dbReference>
<gene>
    <name evidence="2" type="ORF">PAPOLLO_LOCUS320</name>
</gene>
<evidence type="ECO:0000313" key="2">
    <source>
        <dbReference type="EMBL" id="CAG4931230.1"/>
    </source>
</evidence>
<evidence type="ECO:0000256" key="1">
    <source>
        <dbReference type="SAM" id="MobiDB-lite"/>
    </source>
</evidence>
<comment type="caution">
    <text evidence="2">The sequence shown here is derived from an EMBL/GenBank/DDBJ whole genome shotgun (WGS) entry which is preliminary data.</text>
</comment>
<feature type="region of interest" description="Disordered" evidence="1">
    <location>
        <begin position="124"/>
        <end position="155"/>
    </location>
</feature>
<protein>
    <submittedName>
        <fullName evidence="2">(apollo) hypothetical protein</fullName>
    </submittedName>
</protein>
<dbReference type="EMBL" id="CAJQZP010000008">
    <property type="protein sequence ID" value="CAG4931230.1"/>
    <property type="molecule type" value="Genomic_DNA"/>
</dbReference>
<sequence>MLCATEDLVSGLAREGLKETVSERLLKVTSNIDMARYLSVDLDLPRSTSHLSFWTKERNVARRMESIISIRWILHRGCWRCGYMAPEEKRYSRKIVSQYCSECDPDHGVSPRRMERWRSNRIRRDLGLTNNSPPECSSPHQPLSPPRVVNSGTPMRSTDNLKLRYFL</sequence>
<feature type="compositionally biased region" description="Polar residues" evidence="1">
    <location>
        <begin position="128"/>
        <end position="141"/>
    </location>
</feature>
<keyword evidence="3" id="KW-1185">Reference proteome</keyword>
<proteinExistence type="predicted"/>
<dbReference type="AlphaFoldDB" id="A0A8S3VYM0"/>
<organism evidence="2 3">
    <name type="scientific">Parnassius apollo</name>
    <name type="common">Apollo butterfly</name>
    <name type="synonym">Papilio apollo</name>
    <dbReference type="NCBI Taxonomy" id="110799"/>
    <lineage>
        <taxon>Eukaryota</taxon>
        <taxon>Metazoa</taxon>
        <taxon>Ecdysozoa</taxon>
        <taxon>Arthropoda</taxon>
        <taxon>Hexapoda</taxon>
        <taxon>Insecta</taxon>
        <taxon>Pterygota</taxon>
        <taxon>Neoptera</taxon>
        <taxon>Endopterygota</taxon>
        <taxon>Lepidoptera</taxon>
        <taxon>Glossata</taxon>
        <taxon>Ditrysia</taxon>
        <taxon>Papilionoidea</taxon>
        <taxon>Papilionidae</taxon>
        <taxon>Parnassiinae</taxon>
        <taxon>Parnassini</taxon>
        <taxon>Parnassius</taxon>
        <taxon>Parnassius</taxon>
    </lineage>
</organism>
<name>A0A8S3VYM0_PARAO</name>
<reference evidence="2" key="1">
    <citation type="submission" date="2021-04" db="EMBL/GenBank/DDBJ databases">
        <authorList>
            <person name="Tunstrom K."/>
        </authorList>
    </citation>
    <scope>NUCLEOTIDE SEQUENCE</scope>
</reference>
<accession>A0A8S3VYM0</accession>
<evidence type="ECO:0000313" key="3">
    <source>
        <dbReference type="Proteomes" id="UP000691718"/>
    </source>
</evidence>